<feature type="region of interest" description="Disordered" evidence="11">
    <location>
        <begin position="1480"/>
        <end position="1578"/>
    </location>
</feature>
<proteinExistence type="inferred from homology"/>
<dbReference type="GO" id="GO:0003724">
    <property type="term" value="F:RNA helicase activity"/>
    <property type="evidence" value="ECO:0007669"/>
    <property type="project" value="UniProtKB-EC"/>
</dbReference>
<dbReference type="PROSITE" id="PS51192">
    <property type="entry name" value="HELICASE_ATP_BIND_1"/>
    <property type="match status" value="1"/>
</dbReference>
<feature type="domain" description="Helicase ATP-binding" evidence="12">
    <location>
        <begin position="216"/>
        <end position="414"/>
    </location>
</feature>
<feature type="compositionally biased region" description="Basic and acidic residues" evidence="11">
    <location>
        <begin position="110"/>
        <end position="127"/>
    </location>
</feature>
<dbReference type="SUPFAM" id="SSF52540">
    <property type="entry name" value="P-loop containing nucleoside triphosphate hydrolases"/>
    <property type="match status" value="1"/>
</dbReference>
<evidence type="ECO:0000259" key="12">
    <source>
        <dbReference type="PROSITE" id="PS51192"/>
    </source>
</evidence>
<dbReference type="STRING" id="2656787.A0A370TNI2"/>
<feature type="short sequence motif" description="Q motif" evidence="9">
    <location>
        <begin position="185"/>
        <end position="213"/>
    </location>
</feature>
<comment type="domain">
    <text evidence="10">The Q motif is unique to and characteristic of the DEAD box family of RNA helicases and controls ATP binding and hydrolysis.</text>
</comment>
<dbReference type="CDD" id="cd17946">
    <property type="entry name" value="DEADc_DDX24"/>
    <property type="match status" value="1"/>
</dbReference>
<feature type="region of interest" description="Disordered" evidence="11">
    <location>
        <begin position="955"/>
        <end position="1035"/>
    </location>
</feature>
<feature type="region of interest" description="Disordered" evidence="11">
    <location>
        <begin position="1145"/>
        <end position="1171"/>
    </location>
</feature>
<gene>
    <name evidence="15" type="ORF">BP5553_04518</name>
</gene>
<comment type="similarity">
    <text evidence="10">Belongs to the DEAD box helicase family.</text>
</comment>
<dbReference type="RefSeq" id="XP_031869741.1">
    <property type="nucleotide sequence ID" value="XM_032013141.1"/>
</dbReference>
<dbReference type="Gene3D" id="3.40.50.300">
    <property type="entry name" value="P-loop containing nucleotide triphosphate hydrolases"/>
    <property type="match status" value="2"/>
</dbReference>
<dbReference type="PANTHER" id="PTHR24031">
    <property type="entry name" value="RNA HELICASE"/>
    <property type="match status" value="1"/>
</dbReference>
<evidence type="ECO:0000256" key="1">
    <source>
        <dbReference type="ARBA" id="ARBA00004604"/>
    </source>
</evidence>
<dbReference type="Pfam" id="PF00271">
    <property type="entry name" value="Helicase_C"/>
    <property type="match status" value="1"/>
</dbReference>
<dbReference type="Proteomes" id="UP000254866">
    <property type="component" value="Unassembled WGS sequence"/>
</dbReference>
<keyword evidence="8" id="KW-0539">Nucleus</keyword>
<reference evidence="15 16" key="1">
    <citation type="journal article" date="2018" name="IMA Fungus">
        <title>IMA Genome-F 9: Draft genome sequence of Annulohypoxylon stygium, Aspergillus mulundensis, Berkeleyomyces basicola (syn. Thielaviopsis basicola), Ceratocystis smalleyi, two Cercospora beticola strains, Coleophoma cylindrospora, Fusarium fracticaudum, Phialophora cf. hyalina, and Morchella septimelata.</title>
        <authorList>
            <person name="Wingfield B.D."/>
            <person name="Bills G.F."/>
            <person name="Dong Y."/>
            <person name="Huang W."/>
            <person name="Nel W.J."/>
            <person name="Swalarsk-Parry B.S."/>
            <person name="Vaghefi N."/>
            <person name="Wilken P.M."/>
            <person name="An Z."/>
            <person name="de Beer Z.W."/>
            <person name="De Vos L."/>
            <person name="Chen L."/>
            <person name="Duong T.A."/>
            <person name="Gao Y."/>
            <person name="Hammerbacher A."/>
            <person name="Kikkert J.R."/>
            <person name="Li Y."/>
            <person name="Li H."/>
            <person name="Li K."/>
            <person name="Li Q."/>
            <person name="Liu X."/>
            <person name="Ma X."/>
            <person name="Naidoo K."/>
            <person name="Pethybridge S.J."/>
            <person name="Sun J."/>
            <person name="Steenkamp E.T."/>
            <person name="van der Nest M.A."/>
            <person name="van Wyk S."/>
            <person name="Wingfield M.J."/>
            <person name="Xiong C."/>
            <person name="Yue Q."/>
            <person name="Zhang X."/>
        </authorList>
    </citation>
    <scope>NUCLEOTIDE SEQUENCE [LARGE SCALE GENOMIC DNA]</scope>
    <source>
        <strain evidence="15 16">BP 5553</strain>
    </source>
</reference>
<protein>
    <recommendedName>
        <fullName evidence="10">ATP-dependent RNA helicase</fullName>
        <ecNumber evidence="10">3.6.4.13</ecNumber>
    </recommendedName>
</protein>
<feature type="compositionally biased region" description="Polar residues" evidence="11">
    <location>
        <begin position="817"/>
        <end position="828"/>
    </location>
</feature>
<feature type="compositionally biased region" description="Polar residues" evidence="11">
    <location>
        <begin position="1445"/>
        <end position="1458"/>
    </location>
</feature>
<dbReference type="PROSITE" id="PS00039">
    <property type="entry name" value="DEAD_ATP_HELICASE"/>
    <property type="match status" value="1"/>
</dbReference>
<name>A0A370TNI2_9HELO</name>
<dbReference type="GO" id="GO:0005730">
    <property type="term" value="C:nucleolus"/>
    <property type="evidence" value="ECO:0007669"/>
    <property type="project" value="UniProtKB-SubCell"/>
</dbReference>
<feature type="region of interest" description="Disordered" evidence="11">
    <location>
        <begin position="785"/>
        <end position="836"/>
    </location>
</feature>
<dbReference type="GO" id="GO:0005524">
    <property type="term" value="F:ATP binding"/>
    <property type="evidence" value="ECO:0007669"/>
    <property type="project" value="UniProtKB-UniRule"/>
</dbReference>
<evidence type="ECO:0000313" key="16">
    <source>
        <dbReference type="Proteomes" id="UP000254866"/>
    </source>
</evidence>
<evidence type="ECO:0000256" key="5">
    <source>
        <dbReference type="ARBA" id="ARBA00022806"/>
    </source>
</evidence>
<comment type="function">
    <text evidence="10">RNA helicase.</text>
</comment>
<keyword evidence="4 10" id="KW-0378">Hydrolase</keyword>
<feature type="compositionally biased region" description="Basic and acidic residues" evidence="11">
    <location>
        <begin position="1563"/>
        <end position="1573"/>
    </location>
</feature>
<keyword evidence="16" id="KW-1185">Reference proteome</keyword>
<dbReference type="PROSITE" id="PS51194">
    <property type="entry name" value="HELICASE_CTER"/>
    <property type="match status" value="1"/>
</dbReference>
<evidence type="ECO:0000256" key="3">
    <source>
        <dbReference type="ARBA" id="ARBA00022741"/>
    </source>
</evidence>
<evidence type="ECO:0000256" key="9">
    <source>
        <dbReference type="PROSITE-ProRule" id="PRU00552"/>
    </source>
</evidence>
<evidence type="ECO:0000256" key="7">
    <source>
        <dbReference type="ARBA" id="ARBA00022884"/>
    </source>
</evidence>
<dbReference type="OrthoDB" id="4310724at2759"/>
<comment type="caution">
    <text evidence="15">The sequence shown here is derived from an EMBL/GenBank/DDBJ whole genome shotgun (WGS) entry which is preliminary data.</text>
</comment>
<dbReference type="GeneID" id="43597367"/>
<evidence type="ECO:0000256" key="4">
    <source>
        <dbReference type="ARBA" id="ARBA00022801"/>
    </source>
</evidence>
<evidence type="ECO:0000313" key="15">
    <source>
        <dbReference type="EMBL" id="RDL37085.1"/>
    </source>
</evidence>
<dbReference type="EC" id="3.6.4.13" evidence="10"/>
<evidence type="ECO:0000256" key="11">
    <source>
        <dbReference type="SAM" id="MobiDB-lite"/>
    </source>
</evidence>
<dbReference type="InterPro" id="IPR011545">
    <property type="entry name" value="DEAD/DEAH_box_helicase_dom"/>
</dbReference>
<feature type="compositionally biased region" description="Polar residues" evidence="11">
    <location>
        <begin position="988"/>
        <end position="1015"/>
    </location>
</feature>
<dbReference type="GO" id="GO:0016787">
    <property type="term" value="F:hydrolase activity"/>
    <property type="evidence" value="ECO:0007669"/>
    <property type="project" value="UniProtKB-KW"/>
</dbReference>
<evidence type="ECO:0000259" key="13">
    <source>
        <dbReference type="PROSITE" id="PS51194"/>
    </source>
</evidence>
<dbReference type="PROSITE" id="PS51195">
    <property type="entry name" value="Q_MOTIF"/>
    <property type="match status" value="1"/>
</dbReference>
<dbReference type="Pfam" id="PF00270">
    <property type="entry name" value="DEAD"/>
    <property type="match status" value="1"/>
</dbReference>
<feature type="compositionally biased region" description="Polar residues" evidence="11">
    <location>
        <begin position="785"/>
        <end position="794"/>
    </location>
</feature>
<feature type="compositionally biased region" description="Acidic residues" evidence="11">
    <location>
        <begin position="1614"/>
        <end position="1623"/>
    </location>
</feature>
<organism evidence="15 16">
    <name type="scientific">Venustampulla echinocandica</name>
    <dbReference type="NCBI Taxonomy" id="2656787"/>
    <lineage>
        <taxon>Eukaryota</taxon>
        <taxon>Fungi</taxon>
        <taxon>Dikarya</taxon>
        <taxon>Ascomycota</taxon>
        <taxon>Pezizomycotina</taxon>
        <taxon>Leotiomycetes</taxon>
        <taxon>Helotiales</taxon>
        <taxon>Pleuroascaceae</taxon>
        <taxon>Venustampulla</taxon>
    </lineage>
</organism>
<dbReference type="EMBL" id="NPIC01000003">
    <property type="protein sequence ID" value="RDL37085.1"/>
    <property type="molecule type" value="Genomic_DNA"/>
</dbReference>
<dbReference type="SMART" id="SM00487">
    <property type="entry name" value="DEXDc"/>
    <property type="match status" value="1"/>
</dbReference>
<evidence type="ECO:0000256" key="10">
    <source>
        <dbReference type="RuleBase" id="RU365068"/>
    </source>
</evidence>
<keyword evidence="7 10" id="KW-0694">RNA-binding</keyword>
<feature type="domain" description="DEAD-box RNA helicase Q" evidence="14">
    <location>
        <begin position="185"/>
        <end position="213"/>
    </location>
</feature>
<feature type="region of interest" description="Disordered" evidence="11">
    <location>
        <begin position="889"/>
        <end position="941"/>
    </location>
</feature>
<comment type="subcellular location">
    <subcellularLocation>
        <location evidence="1">Nucleus</location>
        <location evidence="1">Nucleolus</location>
    </subcellularLocation>
</comment>
<dbReference type="InterPro" id="IPR027417">
    <property type="entry name" value="P-loop_NTPase"/>
</dbReference>
<dbReference type="InterPro" id="IPR014001">
    <property type="entry name" value="Helicase_ATP-bd"/>
</dbReference>
<feature type="region of interest" description="Disordered" evidence="11">
    <location>
        <begin position="1600"/>
        <end position="1623"/>
    </location>
</feature>
<dbReference type="SMART" id="SM00490">
    <property type="entry name" value="HELICc"/>
    <property type="match status" value="1"/>
</dbReference>
<feature type="compositionally biased region" description="Basic residues" evidence="11">
    <location>
        <begin position="128"/>
        <end position="145"/>
    </location>
</feature>
<feature type="compositionally biased region" description="Basic and acidic residues" evidence="11">
    <location>
        <begin position="1249"/>
        <end position="1271"/>
    </location>
</feature>
<accession>A0A370TNI2</accession>
<feature type="compositionally biased region" description="Polar residues" evidence="11">
    <location>
        <begin position="1023"/>
        <end position="1035"/>
    </location>
</feature>
<feature type="region of interest" description="Disordered" evidence="11">
    <location>
        <begin position="1434"/>
        <end position="1461"/>
    </location>
</feature>
<dbReference type="InterPro" id="IPR000629">
    <property type="entry name" value="RNA-helicase_DEAD-box_CS"/>
</dbReference>
<dbReference type="GO" id="GO:0006364">
    <property type="term" value="P:rRNA processing"/>
    <property type="evidence" value="ECO:0007669"/>
    <property type="project" value="UniProtKB-KW"/>
</dbReference>
<dbReference type="InterPro" id="IPR014014">
    <property type="entry name" value="RNA_helicase_DEAD_Q_motif"/>
</dbReference>
<comment type="catalytic activity">
    <reaction evidence="10">
        <text>ATP + H2O = ADP + phosphate + H(+)</text>
        <dbReference type="Rhea" id="RHEA:13065"/>
        <dbReference type="ChEBI" id="CHEBI:15377"/>
        <dbReference type="ChEBI" id="CHEBI:15378"/>
        <dbReference type="ChEBI" id="CHEBI:30616"/>
        <dbReference type="ChEBI" id="CHEBI:43474"/>
        <dbReference type="ChEBI" id="CHEBI:456216"/>
        <dbReference type="EC" id="3.6.4.13"/>
    </reaction>
</comment>
<feature type="region of interest" description="Disordered" evidence="11">
    <location>
        <begin position="87"/>
        <end position="167"/>
    </location>
</feature>
<dbReference type="CDD" id="cd18787">
    <property type="entry name" value="SF2_C_DEAD"/>
    <property type="match status" value="1"/>
</dbReference>
<keyword evidence="5 10" id="KW-0347">Helicase</keyword>
<dbReference type="GO" id="GO:0003723">
    <property type="term" value="F:RNA binding"/>
    <property type="evidence" value="ECO:0007669"/>
    <property type="project" value="UniProtKB-UniRule"/>
</dbReference>
<feature type="domain" description="Helicase C-terminal" evidence="13">
    <location>
        <begin position="463"/>
        <end position="615"/>
    </location>
</feature>
<evidence type="ECO:0000256" key="8">
    <source>
        <dbReference type="ARBA" id="ARBA00023242"/>
    </source>
</evidence>
<feature type="compositionally biased region" description="Acidic residues" evidence="11">
    <location>
        <begin position="150"/>
        <end position="159"/>
    </location>
</feature>
<evidence type="ECO:0000256" key="6">
    <source>
        <dbReference type="ARBA" id="ARBA00022840"/>
    </source>
</evidence>
<dbReference type="InterPro" id="IPR001650">
    <property type="entry name" value="Helicase_C-like"/>
</dbReference>
<feature type="region of interest" description="Disordered" evidence="11">
    <location>
        <begin position="1077"/>
        <end position="1101"/>
    </location>
</feature>
<sequence length="1623" mass="179133">MASSAAKRCAPIATVKGYQKPQKRQKIELAKKDVPAVEKKPVVVDSLPWNEVKLPDMFDDAEGFYGLEEVEGVEVIREGTQLKFVSANTQTVDHDDVFEGFGDDPVEPLAADKESNGLKKSGKEKNEKKKAKEKKEKKEKKGKKAKKEDLEEVESEVEDKEGPNPLQMNAFKLLEQDEEEGIDMSAWSELDISSATLASLSKLGFAKPTPIQSAAIAEILAGHDVVGKAATGSGKTLAFGIPILESWLETYGELEEEHEKDPRPPTALILSPTRELAHQLSEHIKVLSSGLSNYPYVATVTGGLSLQKQQRQLAKADIIIGTPGRLWEVMSADIALSESLKKIKFLVVDEADRLLTEGHFKEAEEILGALDRQQGAAEGDEAVPPTRQTLVFSATFHQGLQQKLAGKGKHGLMDEKDSMEYLLKKLNFREDKPKFVDVNPVSQMAERLTEGMVECAGTEKDLYLYSLLLYHPNQRTLIFTNSIHSVRRLTPLLQNLNLPVYALHSQMIQKARLRSIERFSSPKSPGSILVATDVAARGLDIGGVQLVIHYHLPRSADMYVHRSGRTARAAASGSSILLCAPEEVVGTRRLVAKVHAQNAIAGTGNKSKYYMRSLDPDRKVVERLKPRVTLAKKIADSALAKERKGHDDDWIKTAAEELGVDYDSEEFAAAGGGRKGRGTGRKLKEKEARGLTKGEVGALRGELKSLLAQRVNVGVSERYLTAGTVDVNELLKGAKGDFLGKVDGIGMDSSDDAYPNGTYRQLMKKIESFLEKGVGWNNFVPSYNSRGSLDASSTSRRDGSNLMPPKTRASAPANRVYKSSTPLQQSKLPVQKKRVRSYGKTIGPRIPKADNTLTQMDFVQMTPSFEEEEEEESVGLDVDEVVLEKARKHRTKTIGDEPLAEAESRRKRRRTMGDEPSASRKPKKKSRKSTGGIPNAIPQYHTQTITQIVDWSCSAPEEQPEEDLDVGIYSGPYSSQSPKPARKPPKISKSTKGASPTKKNQSTSGDMLRPQTPSRNIYREIPASQSPATPTSTHLRASVRRFPLAEKSPNIPIPFNATRKRQPSPRKLPTLEIQDTFETSPDVSEHPRAFSSPKRSSPAKSVRFAIPEDDEEVVVTSPSVKKEYNRVSPSRKLLWQAMPIEIPDSDAESDEEQGNSCVGEQETQPAGDGFGNPDLNITKIEPETQYGEIGLDTQLQAEGLLDRTPNFLNLEAIQEYEEPANDIPEGRNHIIENGCLESTGVDEGPTSSKTEDRTQQLRSQRVELNEGRDEEPASDITEYRTQMESQRLSTQYVHSMAPRTIESDIFISVPPQQVADILSRTKDHITRNWQIPAPVSRIWIYETAPISALKYMASIGAAKRPGEIGSETGKGNVQFNAKTRGQWYAYEILKLYELADPLPLAKLVENEWLQAAPAKFKHVRPAVLGQLMANLKPPLFSPASEENEPPQQEGPSSSLTDTQEAEEQLLSTIRQYTQHPAVLESVPSSHQPSYPASPEGSPHIPETAPSSPPNHPQPHSNQSNVLRPSQATTVDLTQPPTPRQHSVTEIIWESPTRPVPSSKLPAPKRESDVRDYEGPESLVPFSMNSSQLLTKSQMLPESLLSESVPAPPGFVLDSEAEDEDEEF</sequence>
<evidence type="ECO:0000259" key="14">
    <source>
        <dbReference type="PROSITE" id="PS51195"/>
    </source>
</evidence>
<evidence type="ECO:0000256" key="2">
    <source>
        <dbReference type="ARBA" id="ARBA00022552"/>
    </source>
</evidence>
<keyword evidence="3 10" id="KW-0547">Nucleotide-binding</keyword>
<feature type="compositionally biased region" description="Polar residues" evidence="11">
    <location>
        <begin position="1521"/>
        <end position="1543"/>
    </location>
</feature>
<keyword evidence="6 10" id="KW-0067">ATP-binding</keyword>
<feature type="region of interest" description="Disordered" evidence="11">
    <location>
        <begin position="1237"/>
        <end position="1274"/>
    </location>
</feature>
<keyword evidence="2" id="KW-0698">rRNA processing</keyword>
<feature type="compositionally biased region" description="Polar residues" evidence="11">
    <location>
        <begin position="1154"/>
        <end position="1164"/>
    </location>
</feature>